<dbReference type="Gramene" id="KQL06717">
    <property type="protein sequence ID" value="KQL06717"/>
    <property type="gene ID" value="SETIT_005478mg"/>
</dbReference>
<proteinExistence type="predicted"/>
<protein>
    <submittedName>
        <fullName evidence="2">Uncharacterized protein</fullName>
    </submittedName>
</protein>
<dbReference type="AlphaFoldDB" id="K3XU71"/>
<evidence type="ECO:0000313" key="3">
    <source>
        <dbReference type="Proteomes" id="UP000004995"/>
    </source>
</evidence>
<dbReference type="HOGENOM" id="CLU_3360598_0_0_1"/>
<feature type="transmembrane region" description="Helical" evidence="1">
    <location>
        <begin position="6"/>
        <end position="29"/>
    </location>
</feature>
<keyword evidence="3" id="KW-1185">Reference proteome</keyword>
<accession>K3XU71</accession>
<dbReference type="InParanoid" id="K3XU71"/>
<keyword evidence="1" id="KW-0472">Membrane</keyword>
<reference evidence="3" key="1">
    <citation type="journal article" date="2012" name="Nat. Biotechnol.">
        <title>Reference genome sequence of the model plant Setaria.</title>
        <authorList>
            <person name="Bennetzen J.L."/>
            <person name="Schmutz J."/>
            <person name="Wang H."/>
            <person name="Percifield R."/>
            <person name="Hawkins J."/>
            <person name="Pontaroli A.C."/>
            <person name="Estep M."/>
            <person name="Feng L."/>
            <person name="Vaughn J.N."/>
            <person name="Grimwood J."/>
            <person name="Jenkins J."/>
            <person name="Barry K."/>
            <person name="Lindquist E."/>
            <person name="Hellsten U."/>
            <person name="Deshpande S."/>
            <person name="Wang X."/>
            <person name="Wu X."/>
            <person name="Mitros T."/>
            <person name="Triplett J."/>
            <person name="Yang X."/>
            <person name="Ye C.Y."/>
            <person name="Mauro-Herrera M."/>
            <person name="Wang L."/>
            <person name="Li P."/>
            <person name="Sharma M."/>
            <person name="Sharma R."/>
            <person name="Ronald P.C."/>
            <person name="Panaud O."/>
            <person name="Kellogg E.A."/>
            <person name="Brutnell T.P."/>
            <person name="Doust A.N."/>
            <person name="Tuskan G.A."/>
            <person name="Rokhsar D."/>
            <person name="Devos K.M."/>
        </authorList>
    </citation>
    <scope>NUCLEOTIDE SEQUENCE [LARGE SCALE GENOMIC DNA]</scope>
    <source>
        <strain evidence="3">cv. Yugu1</strain>
    </source>
</reference>
<dbReference type="EMBL" id="AGNK02003283">
    <property type="status" value="NOT_ANNOTATED_CDS"/>
    <property type="molecule type" value="Genomic_DNA"/>
</dbReference>
<keyword evidence="1" id="KW-0812">Transmembrane</keyword>
<evidence type="ECO:0000256" key="1">
    <source>
        <dbReference type="SAM" id="Phobius"/>
    </source>
</evidence>
<keyword evidence="1" id="KW-1133">Transmembrane helix</keyword>
<dbReference type="Proteomes" id="UP000004995">
    <property type="component" value="Unassembled WGS sequence"/>
</dbReference>
<dbReference type="EnsemblPlants" id="KQL06717">
    <property type="protein sequence ID" value="KQL06717"/>
    <property type="gene ID" value="SETIT_005478mg"/>
</dbReference>
<evidence type="ECO:0000313" key="2">
    <source>
        <dbReference type="EnsemblPlants" id="KQL06717"/>
    </source>
</evidence>
<reference evidence="2" key="2">
    <citation type="submission" date="2018-08" db="UniProtKB">
        <authorList>
            <consortium name="EnsemblPlants"/>
        </authorList>
    </citation>
    <scope>IDENTIFICATION</scope>
    <source>
        <strain evidence="2">Yugu1</strain>
    </source>
</reference>
<name>K3XU71_SETIT</name>
<organism evidence="2 3">
    <name type="scientific">Setaria italica</name>
    <name type="common">Foxtail millet</name>
    <name type="synonym">Panicum italicum</name>
    <dbReference type="NCBI Taxonomy" id="4555"/>
    <lineage>
        <taxon>Eukaryota</taxon>
        <taxon>Viridiplantae</taxon>
        <taxon>Streptophyta</taxon>
        <taxon>Embryophyta</taxon>
        <taxon>Tracheophyta</taxon>
        <taxon>Spermatophyta</taxon>
        <taxon>Magnoliopsida</taxon>
        <taxon>Liliopsida</taxon>
        <taxon>Poales</taxon>
        <taxon>Poaceae</taxon>
        <taxon>PACMAD clade</taxon>
        <taxon>Panicoideae</taxon>
        <taxon>Panicodae</taxon>
        <taxon>Paniceae</taxon>
        <taxon>Cenchrinae</taxon>
        <taxon>Setaria</taxon>
    </lineage>
</organism>
<sequence>MIKLPFLLILSKILLIWGLLFNAAWFSFFEISAVGI</sequence>